<protein>
    <submittedName>
        <fullName evidence="1">Uncharacterized protein</fullName>
    </submittedName>
</protein>
<evidence type="ECO:0000313" key="2">
    <source>
        <dbReference type="Proteomes" id="UP000001940"/>
    </source>
</evidence>
<name>A0A2K5ATM6_CAEEL</name>
<evidence type="ECO:0000313" key="3">
    <source>
        <dbReference type="WormBase" id="F13G3.15"/>
    </source>
</evidence>
<dbReference type="OrthoDB" id="250329at2759"/>
<accession>A0A2K5ATM6</accession>
<dbReference type="WormBase" id="F13G3.15">
    <property type="protein sequence ID" value="CE52579"/>
    <property type="gene ID" value="WBGene00303055"/>
</dbReference>
<dbReference type="AlphaFoldDB" id="A0A2K5ATM6"/>
<dbReference type="Proteomes" id="UP000001940">
    <property type="component" value="Chromosome I"/>
</dbReference>
<feature type="non-terminal residue" evidence="1">
    <location>
        <position position="1"/>
    </location>
</feature>
<reference evidence="1 2" key="1">
    <citation type="journal article" date="1998" name="Science">
        <title>Genome sequence of the nematode C. elegans: a platform for investigating biology.</title>
        <authorList>
            <consortium name="The C. elegans sequencing consortium"/>
            <person name="Sulson J.E."/>
            <person name="Waterston R."/>
        </authorList>
    </citation>
    <scope>NUCLEOTIDE SEQUENCE [LARGE SCALE GENOMIC DNA]</scope>
    <source>
        <strain evidence="1 2">Bristol N2</strain>
    </source>
</reference>
<dbReference type="EMBL" id="BX284601">
    <property type="protein sequence ID" value="SPC47124.1"/>
    <property type="molecule type" value="Genomic_DNA"/>
</dbReference>
<proteinExistence type="predicted"/>
<evidence type="ECO:0000313" key="1">
    <source>
        <dbReference type="EMBL" id="SPC47124.1"/>
    </source>
</evidence>
<dbReference type="InParanoid" id="A0A2K5ATM6"/>
<dbReference type="AGR" id="WB:WBGene00303055"/>
<sequence length="16" mass="1776">VMLNSKPILTLCSFLP</sequence>
<organism evidence="1 2">
    <name type="scientific">Caenorhabditis elegans</name>
    <dbReference type="NCBI Taxonomy" id="6239"/>
    <lineage>
        <taxon>Eukaryota</taxon>
        <taxon>Metazoa</taxon>
        <taxon>Ecdysozoa</taxon>
        <taxon>Nematoda</taxon>
        <taxon>Chromadorea</taxon>
        <taxon>Rhabditida</taxon>
        <taxon>Rhabditina</taxon>
        <taxon>Rhabditomorpha</taxon>
        <taxon>Rhabditoidea</taxon>
        <taxon>Rhabditidae</taxon>
        <taxon>Peloderinae</taxon>
        <taxon>Caenorhabditis</taxon>
    </lineage>
</organism>
<gene>
    <name evidence="1" type="ORF">CELE_F13G3.15</name>
    <name evidence="1 3" type="ORF">F13G3.15</name>
</gene>
<keyword evidence="2" id="KW-1185">Reference proteome</keyword>